<organism evidence="3 4">
    <name type="scientific">Marinomonas vulgaris</name>
    <dbReference type="NCBI Taxonomy" id="2823372"/>
    <lineage>
        <taxon>Bacteria</taxon>
        <taxon>Pseudomonadati</taxon>
        <taxon>Pseudomonadota</taxon>
        <taxon>Gammaproteobacteria</taxon>
        <taxon>Oceanospirillales</taxon>
        <taxon>Oceanospirillaceae</taxon>
        <taxon>Marinomonas</taxon>
    </lineage>
</organism>
<comment type="caution">
    <text evidence="3">The sequence shown here is derived from an EMBL/GenBank/DDBJ whole genome shotgun (WGS) entry which is preliminary data.</text>
</comment>
<dbReference type="SUPFAM" id="SSF56524">
    <property type="entry name" value="Oxidoreductase molybdopterin-binding domain"/>
    <property type="match status" value="1"/>
</dbReference>
<dbReference type="Proteomes" id="UP000679722">
    <property type="component" value="Unassembled WGS sequence"/>
</dbReference>
<gene>
    <name evidence="3" type="ORF">J9B83_03850</name>
</gene>
<accession>A0ABS5H8Y5</accession>
<evidence type="ECO:0000313" key="3">
    <source>
        <dbReference type="EMBL" id="MBR7888065.1"/>
    </source>
</evidence>
<dbReference type="RefSeq" id="WP_211535417.1">
    <property type="nucleotide sequence ID" value="NZ_JAGSSV010000003.1"/>
</dbReference>
<evidence type="ECO:0000313" key="4">
    <source>
        <dbReference type="Proteomes" id="UP000679722"/>
    </source>
</evidence>
<proteinExistence type="predicted"/>
<feature type="chain" id="PRO_5046386095" evidence="1">
    <location>
        <begin position="22"/>
        <end position="166"/>
    </location>
</feature>
<reference evidence="4" key="2">
    <citation type="submission" date="2023-07" db="EMBL/GenBank/DDBJ databases">
        <title>Marinomonas vulgaris A79, complete genome.</title>
        <authorList>
            <person name="Ying J.-J."/>
        </authorList>
    </citation>
    <scope>NUCLEOTIDE SEQUENCE [LARGE SCALE GENOMIC DNA]</scope>
    <source>
        <strain evidence="4">A79</strain>
    </source>
</reference>
<evidence type="ECO:0000256" key="1">
    <source>
        <dbReference type="SAM" id="SignalP"/>
    </source>
</evidence>
<evidence type="ECO:0000259" key="2">
    <source>
        <dbReference type="Pfam" id="PF00174"/>
    </source>
</evidence>
<dbReference type="Gene3D" id="3.90.420.10">
    <property type="entry name" value="Oxidoreductase, molybdopterin-binding domain"/>
    <property type="match status" value="1"/>
</dbReference>
<dbReference type="EMBL" id="JAGSSV010000003">
    <property type="protein sequence ID" value="MBR7888065.1"/>
    <property type="molecule type" value="Genomic_DNA"/>
</dbReference>
<keyword evidence="4" id="KW-1185">Reference proteome</keyword>
<dbReference type="InterPro" id="IPR000572">
    <property type="entry name" value="OxRdtase_Mopterin-bd_dom"/>
</dbReference>
<sequence>MLVRLFASLLLLSAFSSLCSAQDVPKSRVLLTVSDSQKSTTDTQFDMAMLQRLPQYSVTTHNPWTIGEHTYRGFSAVDLVAYLGLSGNWLQVSALNHYMTEIPLSDFVENGAMFATHLDGKPMSVRNLGPIMVIYPFDERPELKSERYYGRSIWQIERIKLMTLAE</sequence>
<protein>
    <submittedName>
        <fullName evidence="3">Molybdopterin-dependent oxidoreductase</fullName>
    </submittedName>
</protein>
<feature type="signal peptide" evidence="1">
    <location>
        <begin position="1"/>
        <end position="21"/>
    </location>
</feature>
<dbReference type="InterPro" id="IPR036374">
    <property type="entry name" value="OxRdtase_Mopterin-bd_sf"/>
</dbReference>
<reference evidence="3 4" key="1">
    <citation type="submission" date="2021-04" db="EMBL/GenBank/DDBJ databases">
        <authorList>
            <person name="Sun C."/>
        </authorList>
    </citation>
    <scope>NUCLEOTIDE SEQUENCE [LARGE SCALE GENOMIC DNA]</scope>
    <source>
        <strain evidence="3 4">A79</strain>
    </source>
</reference>
<name>A0ABS5H8Y5_9GAMM</name>
<dbReference type="Pfam" id="PF00174">
    <property type="entry name" value="Oxidored_molyb"/>
    <property type="match status" value="1"/>
</dbReference>
<keyword evidence="1" id="KW-0732">Signal</keyword>
<feature type="domain" description="Oxidoreductase molybdopterin-binding" evidence="2">
    <location>
        <begin position="58"/>
        <end position="136"/>
    </location>
</feature>